<accession>A0A4P6KGM8</accession>
<evidence type="ECO:0000259" key="2">
    <source>
        <dbReference type="Pfam" id="PF13625"/>
    </source>
</evidence>
<name>A0A4P6KGM8_9MICO</name>
<evidence type="ECO:0000313" key="3">
    <source>
        <dbReference type="EMBL" id="QBE49492.1"/>
    </source>
</evidence>
<evidence type="ECO:0000313" key="4">
    <source>
        <dbReference type="Proteomes" id="UP000289260"/>
    </source>
</evidence>
<evidence type="ECO:0000256" key="1">
    <source>
        <dbReference type="SAM" id="MobiDB-lite"/>
    </source>
</evidence>
<dbReference type="KEGG" id="ltr:EVS81_12145"/>
<dbReference type="InterPro" id="IPR032830">
    <property type="entry name" value="XPB/Ssl2_N"/>
</dbReference>
<protein>
    <recommendedName>
        <fullName evidence="2">Helicase XPB/Ssl2 N-terminal domain-containing protein</fullName>
    </recommendedName>
</protein>
<organism evidence="3 4">
    <name type="scientific">Leucobacter triazinivorans</name>
    <dbReference type="NCBI Taxonomy" id="1784719"/>
    <lineage>
        <taxon>Bacteria</taxon>
        <taxon>Bacillati</taxon>
        <taxon>Actinomycetota</taxon>
        <taxon>Actinomycetes</taxon>
        <taxon>Micrococcales</taxon>
        <taxon>Microbacteriaceae</taxon>
        <taxon>Leucobacter</taxon>
    </lineage>
</organism>
<feature type="domain" description="Helicase XPB/Ssl2 N-terminal" evidence="2">
    <location>
        <begin position="336"/>
        <end position="462"/>
    </location>
</feature>
<dbReference type="Proteomes" id="UP000289260">
    <property type="component" value="Chromosome"/>
</dbReference>
<keyword evidence="4" id="KW-1185">Reference proteome</keyword>
<dbReference type="Pfam" id="PF13625">
    <property type="entry name" value="Helicase_C_3"/>
    <property type="match status" value="1"/>
</dbReference>
<dbReference type="EMBL" id="CP035806">
    <property type="protein sequence ID" value="QBE49492.1"/>
    <property type="molecule type" value="Genomic_DNA"/>
</dbReference>
<dbReference type="RefSeq" id="WP_130110619.1">
    <property type="nucleotide sequence ID" value="NZ_CP035806.1"/>
</dbReference>
<feature type="compositionally biased region" description="Low complexity" evidence="1">
    <location>
        <begin position="491"/>
        <end position="506"/>
    </location>
</feature>
<feature type="region of interest" description="Disordered" evidence="1">
    <location>
        <begin position="491"/>
        <end position="512"/>
    </location>
</feature>
<feature type="region of interest" description="Disordered" evidence="1">
    <location>
        <begin position="122"/>
        <end position="150"/>
    </location>
</feature>
<dbReference type="OrthoDB" id="3415124at2"/>
<dbReference type="AlphaFoldDB" id="A0A4P6KGM8"/>
<proteinExistence type="predicted"/>
<gene>
    <name evidence="3" type="ORF">EVS81_12145</name>
</gene>
<sequence>MSGTLALASAIAEMDRDALESLVRRRRPQAPAGVLDPIGLAAELLRPDSILRALSPLDRDALAVLLGLAEEPRAGLARDTDTRTAERVSALLALGLLGVEDARPVALPEVTNALRHALMTAGHRPDDLSTPPPSRSGDNASAPPAAPPSADSWVTAALTAVGQTAECLRVLRDRPARLNRSGSVAVASVRGMAESIGIEADHAAQALAAADRAGLVASGGSSLVVSERAEEWTESDHIARWLDLAATTLATIPAPLRAGLVREEPLAAIAAGLPERFPLLSEAESTAARRFVVAAEYLGLSSHGRLSSVAELLHSGERAAAERLVRDLLPPAAPGVYVQPDLSVIVPGPLAPADEIDLAALTVPEHIGVASTRRVTEASIAEAFSRGITPHQARAAFARVSLTGIPQPLDYLIGSLAERVGNIQVSEHHGDDGRTRIVVGSSELADTLTVDRALQHLQLHRVDPTTLCSRLRADHVLAALADARYHASSPRARASAKAATESTAPPRAQDAHDDLPEALSDLVERVFLAARSEPGTSNFTRRLELAIRDRVPVRVTAEARGQQHTFLLLPVSLSGGRLRATDQAAGVERTLPVNLITAVESA</sequence>
<reference evidence="3 4" key="1">
    <citation type="submission" date="2019-02" db="EMBL/GenBank/DDBJ databases">
        <authorList>
            <person name="Sun L."/>
            <person name="Pan D."/>
            <person name="Wu X."/>
        </authorList>
    </citation>
    <scope>NUCLEOTIDE SEQUENCE [LARGE SCALE GENOMIC DNA]</scope>
    <source>
        <strain evidence="3 4">JW-1</strain>
    </source>
</reference>